<evidence type="ECO:0000313" key="10">
    <source>
        <dbReference type="EMBL" id="KAL0832171.1"/>
    </source>
</evidence>
<keyword evidence="6" id="KW-1015">Disulfide bond</keyword>
<keyword evidence="4 7" id="KW-0378">Hydrolase</keyword>
<evidence type="ECO:0000256" key="3">
    <source>
        <dbReference type="ARBA" id="ARBA00022670"/>
    </source>
</evidence>
<evidence type="ECO:0000256" key="6">
    <source>
        <dbReference type="ARBA" id="ARBA00023157"/>
    </source>
</evidence>
<comment type="caution">
    <text evidence="10">The sequence shown here is derived from an EMBL/GenBank/DDBJ whole genome shotgun (WGS) entry which is preliminary data.</text>
</comment>
<keyword evidence="3 7" id="KW-0645">Protease</keyword>
<comment type="similarity">
    <text evidence="2">Belongs to the peptidase S1 family.</text>
</comment>
<dbReference type="InterPro" id="IPR018114">
    <property type="entry name" value="TRYPSIN_HIS"/>
</dbReference>
<feature type="chain" id="PRO_5044822132" description="Peptidase S1 domain-containing protein" evidence="8">
    <location>
        <begin position="21"/>
        <end position="256"/>
    </location>
</feature>
<accession>A0ABD0T2E1</accession>
<keyword evidence="5 7" id="KW-0720">Serine protease</keyword>
<dbReference type="CDD" id="cd00190">
    <property type="entry name" value="Tryp_SPc"/>
    <property type="match status" value="1"/>
</dbReference>
<keyword evidence="8" id="KW-0732">Signal</keyword>
<evidence type="ECO:0000256" key="5">
    <source>
        <dbReference type="ARBA" id="ARBA00022825"/>
    </source>
</evidence>
<evidence type="ECO:0000256" key="4">
    <source>
        <dbReference type="ARBA" id="ARBA00022801"/>
    </source>
</evidence>
<dbReference type="Proteomes" id="UP001549921">
    <property type="component" value="Unassembled WGS sequence"/>
</dbReference>
<dbReference type="InterPro" id="IPR001314">
    <property type="entry name" value="Peptidase_S1A"/>
</dbReference>
<dbReference type="InterPro" id="IPR043504">
    <property type="entry name" value="Peptidase_S1_PA_chymotrypsin"/>
</dbReference>
<dbReference type="Pfam" id="PF00089">
    <property type="entry name" value="Trypsin"/>
    <property type="match status" value="1"/>
</dbReference>
<dbReference type="PROSITE" id="PS00135">
    <property type="entry name" value="TRYPSIN_SER"/>
    <property type="match status" value="1"/>
</dbReference>
<dbReference type="GO" id="GO:0005576">
    <property type="term" value="C:extracellular region"/>
    <property type="evidence" value="ECO:0007669"/>
    <property type="project" value="UniProtKB-SubCell"/>
</dbReference>
<dbReference type="InterPro" id="IPR001254">
    <property type="entry name" value="Trypsin_dom"/>
</dbReference>
<dbReference type="PROSITE" id="PS00134">
    <property type="entry name" value="TRYPSIN_HIS"/>
    <property type="match status" value="1"/>
</dbReference>
<evidence type="ECO:0000256" key="1">
    <source>
        <dbReference type="ARBA" id="ARBA00004239"/>
    </source>
</evidence>
<sequence>MGVTVLIFIAFTFCIALTNAGITRIVGGYDAPMYFGRFHASLQNITGHHVCGGAVVSRYHIVTAAHCVLGAEPQYIKAVVGTANLDDGGIQHDVCSINIHKEYNFTARINDIALIKVKQPFDLKYTDVLTLYETELVEGDEVILSGFGARKPNGESSRIMHKLTLPVFSQETCRFAMRYTRNVTERMFCTFTRIGEGTCHGDSGGPLVKNYQLVGLVSWGIPCAVGFPDVHTRITPYVTWINEQTKYANCYWEMPC</sequence>
<gene>
    <name evidence="10" type="ORF">ABMA28_001628</name>
</gene>
<dbReference type="GO" id="GO:0006508">
    <property type="term" value="P:proteolysis"/>
    <property type="evidence" value="ECO:0007669"/>
    <property type="project" value="UniProtKB-KW"/>
</dbReference>
<evidence type="ECO:0000259" key="9">
    <source>
        <dbReference type="PROSITE" id="PS50240"/>
    </source>
</evidence>
<dbReference type="EMBL" id="JBEDNZ010000011">
    <property type="protein sequence ID" value="KAL0832171.1"/>
    <property type="molecule type" value="Genomic_DNA"/>
</dbReference>
<dbReference type="AlphaFoldDB" id="A0ABD0T2E1"/>
<dbReference type="FunFam" id="2.40.10.10:FF:000036">
    <property type="entry name" value="Trypsin beta"/>
    <property type="match status" value="1"/>
</dbReference>
<proteinExistence type="inferred from homology"/>
<dbReference type="GO" id="GO:0008236">
    <property type="term" value="F:serine-type peptidase activity"/>
    <property type="evidence" value="ECO:0007669"/>
    <property type="project" value="UniProtKB-KW"/>
</dbReference>
<evidence type="ECO:0000256" key="2">
    <source>
        <dbReference type="ARBA" id="ARBA00007664"/>
    </source>
</evidence>
<dbReference type="Gene3D" id="2.40.10.10">
    <property type="entry name" value="Trypsin-like serine proteases"/>
    <property type="match status" value="1"/>
</dbReference>
<evidence type="ECO:0000313" key="11">
    <source>
        <dbReference type="Proteomes" id="UP001549921"/>
    </source>
</evidence>
<dbReference type="InterPro" id="IPR009003">
    <property type="entry name" value="Peptidase_S1_PA"/>
</dbReference>
<feature type="signal peptide" evidence="8">
    <location>
        <begin position="1"/>
        <end position="20"/>
    </location>
</feature>
<dbReference type="SMART" id="SM00020">
    <property type="entry name" value="Tryp_SPc"/>
    <property type="match status" value="1"/>
</dbReference>
<dbReference type="PRINTS" id="PR00722">
    <property type="entry name" value="CHYMOTRYPSIN"/>
</dbReference>
<dbReference type="PROSITE" id="PS50240">
    <property type="entry name" value="TRYPSIN_DOM"/>
    <property type="match status" value="1"/>
</dbReference>
<dbReference type="InterPro" id="IPR033116">
    <property type="entry name" value="TRYPSIN_SER"/>
</dbReference>
<dbReference type="PANTHER" id="PTHR24276:SF91">
    <property type="entry name" value="AT26814P-RELATED"/>
    <property type="match status" value="1"/>
</dbReference>
<feature type="domain" description="Peptidase S1" evidence="9">
    <location>
        <begin position="25"/>
        <end position="246"/>
    </location>
</feature>
<evidence type="ECO:0000256" key="8">
    <source>
        <dbReference type="SAM" id="SignalP"/>
    </source>
</evidence>
<reference evidence="10 11" key="1">
    <citation type="submission" date="2024-06" db="EMBL/GenBank/DDBJ databases">
        <title>A chromosome-level genome assembly of beet webworm, Loxostege sticticalis.</title>
        <authorList>
            <person name="Zhang Y."/>
        </authorList>
    </citation>
    <scope>NUCLEOTIDE SEQUENCE [LARGE SCALE GENOMIC DNA]</scope>
    <source>
        <strain evidence="10">AQ028</strain>
        <tissue evidence="10">Male pupae</tissue>
    </source>
</reference>
<protein>
    <recommendedName>
        <fullName evidence="9">Peptidase S1 domain-containing protein</fullName>
    </recommendedName>
</protein>
<dbReference type="InterPro" id="IPR050430">
    <property type="entry name" value="Peptidase_S1"/>
</dbReference>
<dbReference type="SUPFAM" id="SSF50494">
    <property type="entry name" value="Trypsin-like serine proteases"/>
    <property type="match status" value="1"/>
</dbReference>
<organism evidence="10 11">
    <name type="scientific">Loxostege sticticalis</name>
    <name type="common">Beet webworm moth</name>
    <dbReference type="NCBI Taxonomy" id="481309"/>
    <lineage>
        <taxon>Eukaryota</taxon>
        <taxon>Metazoa</taxon>
        <taxon>Ecdysozoa</taxon>
        <taxon>Arthropoda</taxon>
        <taxon>Hexapoda</taxon>
        <taxon>Insecta</taxon>
        <taxon>Pterygota</taxon>
        <taxon>Neoptera</taxon>
        <taxon>Endopterygota</taxon>
        <taxon>Lepidoptera</taxon>
        <taxon>Glossata</taxon>
        <taxon>Ditrysia</taxon>
        <taxon>Pyraloidea</taxon>
        <taxon>Crambidae</taxon>
        <taxon>Pyraustinae</taxon>
        <taxon>Loxostege</taxon>
    </lineage>
</organism>
<evidence type="ECO:0000256" key="7">
    <source>
        <dbReference type="RuleBase" id="RU363034"/>
    </source>
</evidence>
<name>A0ABD0T2E1_LOXSC</name>
<comment type="subcellular location">
    <subcellularLocation>
        <location evidence="1">Secreted</location>
        <location evidence="1">Extracellular space</location>
    </subcellularLocation>
</comment>
<dbReference type="PANTHER" id="PTHR24276">
    <property type="entry name" value="POLYSERASE-RELATED"/>
    <property type="match status" value="1"/>
</dbReference>